<keyword evidence="2" id="KW-0812">Transmembrane</keyword>
<dbReference type="Proteomes" id="UP001175353">
    <property type="component" value="Unassembled WGS sequence"/>
</dbReference>
<evidence type="ECO:0000256" key="1">
    <source>
        <dbReference type="SAM" id="MobiDB-lite"/>
    </source>
</evidence>
<protein>
    <recommendedName>
        <fullName evidence="3">DUF3533 domain-containing protein</fullName>
    </recommendedName>
</protein>
<dbReference type="EMBL" id="JAUJLE010000744">
    <property type="protein sequence ID" value="KAK0951007.1"/>
    <property type="molecule type" value="Genomic_DNA"/>
</dbReference>
<accession>A0AAN6H2N7</accession>
<keyword evidence="2" id="KW-0472">Membrane</keyword>
<feature type="transmembrane region" description="Helical" evidence="2">
    <location>
        <begin position="238"/>
        <end position="261"/>
    </location>
</feature>
<feature type="domain" description="DUF3533" evidence="3">
    <location>
        <begin position="8"/>
        <end position="370"/>
    </location>
</feature>
<feature type="transmembrane region" description="Helical" evidence="2">
    <location>
        <begin position="273"/>
        <end position="291"/>
    </location>
</feature>
<dbReference type="GO" id="GO:0016020">
    <property type="term" value="C:membrane"/>
    <property type="evidence" value="ECO:0007669"/>
    <property type="project" value="TreeGrafter"/>
</dbReference>
<organism evidence="4 5">
    <name type="scientific">Friedmanniomyces endolithicus</name>
    <dbReference type="NCBI Taxonomy" id="329885"/>
    <lineage>
        <taxon>Eukaryota</taxon>
        <taxon>Fungi</taxon>
        <taxon>Dikarya</taxon>
        <taxon>Ascomycota</taxon>
        <taxon>Pezizomycotina</taxon>
        <taxon>Dothideomycetes</taxon>
        <taxon>Dothideomycetidae</taxon>
        <taxon>Mycosphaerellales</taxon>
        <taxon>Teratosphaeriaceae</taxon>
        <taxon>Friedmanniomyces</taxon>
    </lineage>
</organism>
<comment type="caution">
    <text evidence="4">The sequence shown here is derived from an EMBL/GenBank/DDBJ whole genome shotgun (WGS) entry which is preliminary data.</text>
</comment>
<proteinExistence type="predicted"/>
<evidence type="ECO:0000313" key="5">
    <source>
        <dbReference type="Proteomes" id="UP001175353"/>
    </source>
</evidence>
<keyword evidence="5" id="KW-1185">Reference proteome</keyword>
<evidence type="ECO:0000259" key="3">
    <source>
        <dbReference type="Pfam" id="PF12051"/>
    </source>
</evidence>
<name>A0AAN6H2N7_9PEZI</name>
<dbReference type="PANTHER" id="PTHR34814">
    <property type="entry name" value="NITROSOGUANIDINE RESISTANCE PROTEIN SNG1"/>
    <property type="match status" value="1"/>
</dbReference>
<dbReference type="Pfam" id="PF12051">
    <property type="entry name" value="DUF3533"/>
    <property type="match status" value="1"/>
</dbReference>
<dbReference type="AlphaFoldDB" id="A0AAN6H2N7"/>
<reference evidence="4" key="1">
    <citation type="submission" date="2023-06" db="EMBL/GenBank/DDBJ databases">
        <title>Black Yeasts Isolated from many extreme environments.</title>
        <authorList>
            <person name="Coleine C."/>
            <person name="Stajich J.E."/>
            <person name="Selbmann L."/>
        </authorList>
    </citation>
    <scope>NUCLEOTIDE SEQUENCE</scope>
    <source>
        <strain evidence="4">CCFEE 5200</strain>
    </source>
</reference>
<evidence type="ECO:0000313" key="4">
    <source>
        <dbReference type="EMBL" id="KAK0951007.1"/>
    </source>
</evidence>
<gene>
    <name evidence="4" type="ORF">LTR91_025263</name>
</gene>
<dbReference type="PANTHER" id="PTHR34814:SF2">
    <property type="entry name" value="DUF3533 DOMAIN-CONTAINING PROTEIN"/>
    <property type="match status" value="1"/>
</dbReference>
<feature type="transmembrane region" description="Helical" evidence="2">
    <location>
        <begin position="197"/>
        <end position="218"/>
    </location>
</feature>
<feature type="region of interest" description="Disordered" evidence="1">
    <location>
        <begin position="446"/>
        <end position="483"/>
    </location>
</feature>
<feature type="transmembrane region" description="Helical" evidence="2">
    <location>
        <begin position="303"/>
        <end position="322"/>
    </location>
</feature>
<keyword evidence="2" id="KW-1133">Transmembrane helix</keyword>
<evidence type="ECO:0000256" key="2">
    <source>
        <dbReference type="SAM" id="Phobius"/>
    </source>
</evidence>
<dbReference type="InterPro" id="IPR022703">
    <property type="entry name" value="DUF3533"/>
</dbReference>
<dbReference type="InterPro" id="IPR053001">
    <property type="entry name" value="MNNG_permease-like"/>
</dbReference>
<sequence length="483" mass="53741">MAIGALSVLLQVLFVGNMSYLYGSIWKSTSRFHAFRVLFVDYDEGVIGHSVKQGYQQLQGQGFPTLIERDRRLYPSMEDVIGAVKDTSYWAAFVTTPNASNRLAGALEGGTMAQEYNASGALTYVWNEVRYPPFSDEMFSASFENLVVATRLAYNKLNGTAALDLLNKGDPAALQVLLNPVMASSVNIMPTTQQTKLFYNTVSMVMPILQQFFFLLILNGISHESQLYSKLPLRISGLVRVGLSVLFDFLASLCMSGYIWAFRETWEVTGKQFALTWMVLWLLMHIHFLIIDASTAVLPLPALPFFLLTWIIINITSSISPFEASPGFYKWGYALPTNEAYTILTDIWSFGNVPQLYRAMPVLFSWWVASFSLAAWGHYNRCKKAMEQDEKLNNLAHIAPERSQQGTPDDSAFQPLRTTPSETLLEAAQVYRSAYGPSVPLPGGLWGAFESSEQDGPDSAKQTASEWHRLPGDPASASTDDGI</sequence>